<gene>
    <name evidence="2" type="ORF">CWI37_0628p0010</name>
</gene>
<keyword evidence="1" id="KW-0472">Membrane</keyword>
<sequence>MIKRNIFIKTITLISLLSSSFLTTYSTFIINKYLTPLYIKILVFPYILLFIILTFYIFKQTNTKHNGKTVISVFSLNFLGLIGCMIGPLFWIGKDKHKIVSKIVKGVSICSGNKGVLCITSVIKGVLCISSVIKGVLCITSLIKGVLIKIFCNRYFKGVLFKIS</sequence>
<feature type="transmembrane region" description="Helical" evidence="1">
    <location>
        <begin position="37"/>
        <end position="58"/>
    </location>
</feature>
<dbReference type="EMBL" id="PITJ01000628">
    <property type="protein sequence ID" value="TBU01784.1"/>
    <property type="molecule type" value="Genomic_DNA"/>
</dbReference>
<dbReference type="VEuPathDB" id="MicrosporidiaDB:CWI37_0628p0010"/>
<reference evidence="2 3" key="1">
    <citation type="submission" date="2017-12" db="EMBL/GenBank/DDBJ databases">
        <authorList>
            <person name="Pombert J.-F."/>
            <person name="Haag K.L."/>
            <person name="Ebert D."/>
        </authorList>
    </citation>
    <scope>NUCLEOTIDE SEQUENCE [LARGE SCALE GENOMIC DNA]</scope>
    <source>
        <strain evidence="2">FI-OER-3-3</strain>
    </source>
</reference>
<dbReference type="Proteomes" id="UP000292362">
    <property type="component" value="Unassembled WGS sequence"/>
</dbReference>
<keyword evidence="1" id="KW-1133">Transmembrane helix</keyword>
<evidence type="ECO:0000256" key="1">
    <source>
        <dbReference type="SAM" id="Phobius"/>
    </source>
</evidence>
<name>A0A4Q9L2Z3_9MICR</name>
<evidence type="ECO:0000313" key="3">
    <source>
        <dbReference type="Proteomes" id="UP000292362"/>
    </source>
</evidence>
<keyword evidence="1" id="KW-0812">Transmembrane</keyword>
<evidence type="ECO:0000313" key="2">
    <source>
        <dbReference type="EMBL" id="TBU01784.1"/>
    </source>
</evidence>
<proteinExistence type="predicted"/>
<protein>
    <submittedName>
        <fullName evidence="2">Uncharacterized protein</fullName>
    </submittedName>
</protein>
<organism evidence="2 3">
    <name type="scientific">Hamiltosporidium tvaerminnensis</name>
    <dbReference type="NCBI Taxonomy" id="1176355"/>
    <lineage>
        <taxon>Eukaryota</taxon>
        <taxon>Fungi</taxon>
        <taxon>Fungi incertae sedis</taxon>
        <taxon>Microsporidia</taxon>
        <taxon>Dubosqiidae</taxon>
        <taxon>Hamiltosporidium</taxon>
    </lineage>
</organism>
<feature type="transmembrane region" description="Helical" evidence="1">
    <location>
        <begin position="70"/>
        <end position="92"/>
    </location>
</feature>
<comment type="caution">
    <text evidence="2">The sequence shown here is derived from an EMBL/GenBank/DDBJ whole genome shotgun (WGS) entry which is preliminary data.</text>
</comment>
<dbReference type="AlphaFoldDB" id="A0A4Q9L2Z3"/>
<feature type="transmembrane region" description="Helical" evidence="1">
    <location>
        <begin position="6"/>
        <end position="25"/>
    </location>
</feature>
<accession>A0A4Q9L2Z3</accession>